<evidence type="ECO:0000313" key="4">
    <source>
        <dbReference type="Proteomes" id="UP000279089"/>
    </source>
</evidence>
<comment type="caution">
    <text evidence="3">The sequence shown here is derived from an EMBL/GenBank/DDBJ whole genome shotgun (WGS) entry which is preliminary data.</text>
</comment>
<feature type="region of interest" description="Disordered" evidence="1">
    <location>
        <begin position="163"/>
        <end position="186"/>
    </location>
</feature>
<organism evidence="3 4">
    <name type="scientific">Chitinophaga barathri</name>
    <dbReference type="NCBI Taxonomy" id="1647451"/>
    <lineage>
        <taxon>Bacteria</taxon>
        <taxon>Pseudomonadati</taxon>
        <taxon>Bacteroidota</taxon>
        <taxon>Chitinophagia</taxon>
        <taxon>Chitinophagales</taxon>
        <taxon>Chitinophagaceae</taxon>
        <taxon>Chitinophaga</taxon>
    </lineage>
</organism>
<feature type="compositionally biased region" description="Low complexity" evidence="1">
    <location>
        <begin position="166"/>
        <end position="185"/>
    </location>
</feature>
<dbReference type="Proteomes" id="UP000279089">
    <property type="component" value="Unassembled WGS sequence"/>
</dbReference>
<dbReference type="EMBL" id="RMBX01000005">
    <property type="protein sequence ID" value="RPD41147.1"/>
    <property type="molecule type" value="Genomic_DNA"/>
</dbReference>
<feature type="signal peptide" evidence="2">
    <location>
        <begin position="1"/>
        <end position="18"/>
    </location>
</feature>
<dbReference type="RefSeq" id="WP_123864631.1">
    <property type="nucleotide sequence ID" value="NZ_QXZY01000006.1"/>
</dbReference>
<reference evidence="4" key="1">
    <citation type="submission" date="2018-11" db="EMBL/GenBank/DDBJ databases">
        <title>Chitinophaga lutea sp.nov., isolate from arsenic contaminated soil.</title>
        <authorList>
            <person name="Zong Y."/>
        </authorList>
    </citation>
    <scope>NUCLEOTIDE SEQUENCE [LARGE SCALE GENOMIC DNA]</scope>
    <source>
        <strain evidence="4">YLT18</strain>
    </source>
</reference>
<sequence length="369" mass="40562">MKRILYLLVFLLPVAASAQKLSESAVEDISTKMATQFLKLNDPALVFVTEQMSRSGAGGLEVDKTMQDLKKDPAALDAAMKFLYQYSDCNRQTLIANLRAMNVSSGNVFPLATYIVNKNKNDNKALVDEKNELYRIGAIPKQISVMVAPPDNQNQAAAAGTVLQGTPPANATGQAPAAAPGSSPAKETINTAANMPVDTRNWDVRNVFNMVKPDQLLEFYGKENVELRDAVDFEGNDAGKAWVVYPDTENEMEVIFYKDSTKSVAFSREEGKWRSPFGIKPGDPIEKVNKVNGKGFRINGFEWTNGGTVDSWEGGAMDKKGVMILFRAVNSGDPKLYDKYTGEKKFSSNDASLKKLGVIVEKVVFRTYQ</sequence>
<proteinExistence type="predicted"/>
<protein>
    <submittedName>
        <fullName evidence="3">Uncharacterized protein</fullName>
    </submittedName>
</protein>
<gene>
    <name evidence="3" type="ORF">EG028_10700</name>
</gene>
<keyword evidence="2" id="KW-0732">Signal</keyword>
<accession>A0A3N4MHC3</accession>
<feature type="chain" id="PRO_5018322311" evidence="2">
    <location>
        <begin position="19"/>
        <end position="369"/>
    </location>
</feature>
<evidence type="ECO:0000256" key="1">
    <source>
        <dbReference type="SAM" id="MobiDB-lite"/>
    </source>
</evidence>
<evidence type="ECO:0000313" key="3">
    <source>
        <dbReference type="EMBL" id="RPD41147.1"/>
    </source>
</evidence>
<evidence type="ECO:0000256" key="2">
    <source>
        <dbReference type="SAM" id="SignalP"/>
    </source>
</evidence>
<name>A0A3N4MHC3_9BACT</name>
<dbReference type="AlphaFoldDB" id="A0A3N4MHC3"/>
<keyword evidence="4" id="KW-1185">Reference proteome</keyword>